<dbReference type="Gene3D" id="2.130.10.10">
    <property type="entry name" value="YVTN repeat-like/Quinoprotein amine dehydrogenase"/>
    <property type="match status" value="3"/>
</dbReference>
<dbReference type="InterPro" id="IPR001680">
    <property type="entry name" value="WD40_rpt"/>
</dbReference>
<evidence type="ECO:0000256" key="4">
    <source>
        <dbReference type="ARBA" id="ARBA00022787"/>
    </source>
</evidence>
<feature type="repeat" description="WD" evidence="9">
    <location>
        <begin position="691"/>
        <end position="730"/>
    </location>
</feature>
<dbReference type="SUPFAM" id="SSF50978">
    <property type="entry name" value="WD40 repeat-like"/>
    <property type="match status" value="1"/>
</dbReference>
<dbReference type="Gene3D" id="6.10.280.220">
    <property type="match status" value="1"/>
</dbReference>
<dbReference type="AlphaFoldDB" id="A0A2X0KQ89"/>
<evidence type="ECO:0000256" key="8">
    <source>
        <dbReference type="ARBA" id="ARBA00038415"/>
    </source>
</evidence>
<evidence type="ECO:0000256" key="2">
    <source>
        <dbReference type="ARBA" id="ARBA00022574"/>
    </source>
</evidence>
<dbReference type="PROSITE" id="PS00678">
    <property type="entry name" value="WD_REPEATS_1"/>
    <property type="match status" value="4"/>
</dbReference>
<evidence type="ECO:0000256" key="10">
    <source>
        <dbReference type="SAM" id="Coils"/>
    </source>
</evidence>
<accession>A0A2X0KQ89</accession>
<feature type="region of interest" description="Disordered" evidence="11">
    <location>
        <begin position="74"/>
        <end position="94"/>
    </location>
</feature>
<evidence type="ECO:0000256" key="11">
    <source>
        <dbReference type="SAM" id="MobiDB-lite"/>
    </source>
</evidence>
<reference evidence="13" key="1">
    <citation type="submission" date="2016-10" db="EMBL/GenBank/DDBJ databases">
        <authorList>
            <person name="Jeantristanb JTB J.-T."/>
            <person name="Ricardo R."/>
        </authorList>
    </citation>
    <scope>NUCLEOTIDE SEQUENCE [LARGE SCALE GENOMIC DNA]</scope>
</reference>
<comment type="similarity">
    <text evidence="8">Belongs to the WD repeat MDV1/CAF4 family.</text>
</comment>
<proteinExistence type="inferred from homology"/>
<keyword evidence="13" id="KW-1185">Reference proteome</keyword>
<dbReference type="SMART" id="SM00320">
    <property type="entry name" value="WD40"/>
    <property type="match status" value="7"/>
</dbReference>
<dbReference type="InterPro" id="IPR019775">
    <property type="entry name" value="WD40_repeat_CS"/>
</dbReference>
<dbReference type="CDD" id="cd00200">
    <property type="entry name" value="WD40"/>
    <property type="match status" value="1"/>
</dbReference>
<feature type="coiled-coil region" evidence="10">
    <location>
        <begin position="323"/>
        <end position="357"/>
    </location>
</feature>
<protein>
    <submittedName>
        <fullName evidence="12">BZ3500_MvSof-1268-A1-R1_Chr1-1g01207 protein</fullName>
    </submittedName>
</protein>
<dbReference type="PANTHER" id="PTHR19855">
    <property type="entry name" value="WD40 REPEAT PROTEIN 12, 37"/>
    <property type="match status" value="1"/>
</dbReference>
<dbReference type="PROSITE" id="PS50082">
    <property type="entry name" value="WD_REPEATS_2"/>
    <property type="match status" value="6"/>
</dbReference>
<evidence type="ECO:0000313" key="13">
    <source>
        <dbReference type="Proteomes" id="UP000249723"/>
    </source>
</evidence>
<feature type="region of interest" description="Disordered" evidence="11">
    <location>
        <begin position="1"/>
        <end position="34"/>
    </location>
</feature>
<comment type="subcellular location">
    <subcellularLocation>
        <location evidence="1">Mitochondrion outer membrane</location>
        <topology evidence="1">Peripheral membrane protein</topology>
        <orientation evidence="1">Cytoplasmic side</orientation>
    </subcellularLocation>
</comment>
<evidence type="ECO:0000256" key="3">
    <source>
        <dbReference type="ARBA" id="ARBA00022737"/>
    </source>
</evidence>
<keyword evidence="6" id="KW-0496">Mitochondrion</keyword>
<dbReference type="PANTHER" id="PTHR19855:SF28">
    <property type="entry name" value="CCR4-ASSOCIATED FACTOR 4"/>
    <property type="match status" value="1"/>
</dbReference>
<evidence type="ECO:0000256" key="1">
    <source>
        <dbReference type="ARBA" id="ARBA00004570"/>
    </source>
</evidence>
<dbReference type="GO" id="GO:0005741">
    <property type="term" value="C:mitochondrial outer membrane"/>
    <property type="evidence" value="ECO:0007669"/>
    <property type="project" value="UniProtKB-SubCell"/>
</dbReference>
<feature type="repeat" description="WD" evidence="9">
    <location>
        <begin position="668"/>
        <end position="690"/>
    </location>
</feature>
<feature type="region of interest" description="Disordered" evidence="11">
    <location>
        <begin position="357"/>
        <end position="383"/>
    </location>
</feature>
<dbReference type="InterPro" id="IPR020472">
    <property type="entry name" value="WD40_PAC1"/>
</dbReference>
<evidence type="ECO:0000313" key="12">
    <source>
        <dbReference type="EMBL" id="SCZ89480.1"/>
    </source>
</evidence>
<organism evidence="12 13">
    <name type="scientific">Microbotryum saponariae</name>
    <dbReference type="NCBI Taxonomy" id="289078"/>
    <lineage>
        <taxon>Eukaryota</taxon>
        <taxon>Fungi</taxon>
        <taxon>Dikarya</taxon>
        <taxon>Basidiomycota</taxon>
        <taxon>Pucciniomycotina</taxon>
        <taxon>Microbotryomycetes</taxon>
        <taxon>Microbotryales</taxon>
        <taxon>Microbotryaceae</taxon>
        <taxon>Microbotryum</taxon>
    </lineage>
</organism>
<keyword evidence="7" id="KW-0472">Membrane</keyword>
<keyword evidence="2 9" id="KW-0853">WD repeat</keyword>
<feature type="repeat" description="WD" evidence="9">
    <location>
        <begin position="402"/>
        <end position="443"/>
    </location>
</feature>
<evidence type="ECO:0000256" key="9">
    <source>
        <dbReference type="PROSITE-ProRule" id="PRU00221"/>
    </source>
</evidence>
<sequence>MRPKTAASAHHSDPRTAPDQPTPPGNSASPAVVSEAGWTSSLRTMLNPSTPAAILTDLAPQIFHATPFIGPRSSLYDSSASTSSSSSSSSALSSTSRIRSRLGLGWSSTPAFAPHASTSLYIREKVDDLLRLEVPASPFDLSTSDAFSTANSTCNSKRTIHAAQSAPDLAVPLFRGFQATAPAARSARQERRRRRAGLGEIALGLENIKLGLKDRGQQARGILSDEASSTLASASAAAQADQVQLLRKRRSARRSEVLQLRGRSSSARYDPAAVGEVHAQENAPVMTADELEADSRAVEEDMGNVAVRRSLLNAQILEIDEKMAALDSIREELKRSLLFLREEELELQDEFDGLRERMNSQTKTATTTTTSRRRKGPAFLPGEHDDLPSGVAFMVSCPARTLSGHLGPVSALDFSEPYGVAVSASQDETVRLWDLSTGDEMGQLRGHQGVVKALQVEASVCITGGSDGQVRIWNVDEVEDLLTSPNGLGENEDDGGVPSFEKVFLGRANGYVGGREALGTLSESVNGEEGGEAREEQHSGACVKVLDGHTKAVTSLYFDGPCLVTGSSDSTLRQWDIHTGQNVMTMDVLWAISNPSPLDNLDPSEPYSTPASSPRKSLAALRRHSSTSGTALSFSGYPSSPATTNYADGSFEPYEDFVGGVQFWGYALASGTADGCVRMWDMRTGQSHRTLVGHTGPVSCVQFDEHHLVSGSLDKTVRIWDIRTGSISDTIRYDYPITSLQFDSRKIVAAAGENGIRVFNRTTLQHTALTLNGHTRPAERLRFMDSYLMSGGRDHTVKVWKM</sequence>
<keyword evidence="5 10" id="KW-0175">Coiled coil</keyword>
<dbReference type="EMBL" id="FMWP01000013">
    <property type="protein sequence ID" value="SCZ89480.1"/>
    <property type="molecule type" value="Genomic_DNA"/>
</dbReference>
<evidence type="ECO:0000256" key="7">
    <source>
        <dbReference type="ARBA" id="ARBA00023136"/>
    </source>
</evidence>
<keyword evidence="3" id="KW-0677">Repeat</keyword>
<feature type="repeat" description="WD" evidence="9">
    <location>
        <begin position="771"/>
        <end position="802"/>
    </location>
</feature>
<gene>
    <name evidence="12" type="ORF">BZ3500_MVSOF-1268-A1-R1_CHR1-1G01207</name>
</gene>
<keyword evidence="4" id="KW-1000">Mitochondrion outer membrane</keyword>
<dbReference type="OrthoDB" id="496at2759"/>
<dbReference type="Proteomes" id="UP000249723">
    <property type="component" value="Unassembled WGS sequence"/>
</dbReference>
<dbReference type="Pfam" id="PF00400">
    <property type="entry name" value="WD40"/>
    <property type="match status" value="5"/>
</dbReference>
<evidence type="ECO:0000256" key="5">
    <source>
        <dbReference type="ARBA" id="ARBA00023054"/>
    </source>
</evidence>
<name>A0A2X0KQ89_9BASI</name>
<evidence type="ECO:0000256" key="6">
    <source>
        <dbReference type="ARBA" id="ARBA00023128"/>
    </source>
</evidence>
<dbReference type="PRINTS" id="PR00320">
    <property type="entry name" value="GPROTEINBRPT"/>
</dbReference>
<feature type="repeat" description="WD" evidence="9">
    <location>
        <begin position="444"/>
        <end position="483"/>
    </location>
</feature>
<dbReference type="InterPro" id="IPR036322">
    <property type="entry name" value="WD40_repeat_dom_sf"/>
</dbReference>
<feature type="repeat" description="WD" evidence="9">
    <location>
        <begin position="546"/>
        <end position="585"/>
    </location>
</feature>
<dbReference type="PROSITE" id="PS50294">
    <property type="entry name" value="WD_REPEATS_REGION"/>
    <property type="match status" value="5"/>
</dbReference>
<dbReference type="STRING" id="289078.A0A2X0KQ89"/>
<dbReference type="InterPro" id="IPR015943">
    <property type="entry name" value="WD40/YVTN_repeat-like_dom_sf"/>
</dbReference>